<dbReference type="Proteomes" id="UP000253868">
    <property type="component" value="Chromosome"/>
</dbReference>
<organism evidence="1 2">
    <name type="scientific">Streptomyces paludis</name>
    <dbReference type="NCBI Taxonomy" id="2282738"/>
    <lineage>
        <taxon>Bacteria</taxon>
        <taxon>Bacillati</taxon>
        <taxon>Actinomycetota</taxon>
        <taxon>Actinomycetes</taxon>
        <taxon>Kitasatosporales</taxon>
        <taxon>Streptomycetaceae</taxon>
        <taxon>Streptomyces</taxon>
    </lineage>
</organism>
<accession>A0A345HM27</accession>
<name>A0A345HM27_9ACTN</name>
<sequence>MPVSVRDGDPGAPVRDGDLGAPVVWRLVGANNRGLGQGGSGQPDLDTCHAAVKELCAAVSLSRPVVGPSELSGLWVWRLDFDGRSIAVSVRSYLRQRECRYSLVNFLDAVPRARLTTGLVAMPVRREPRLTGARRPGAEAR</sequence>
<protein>
    <submittedName>
        <fullName evidence="1">Uncharacterized protein</fullName>
    </submittedName>
</protein>
<reference evidence="2" key="1">
    <citation type="submission" date="2018-07" db="EMBL/GenBank/DDBJ databases">
        <authorList>
            <person name="Zhao J."/>
        </authorList>
    </citation>
    <scope>NUCLEOTIDE SEQUENCE [LARGE SCALE GENOMIC DNA]</scope>
    <source>
        <strain evidence="2">GSSD-12</strain>
    </source>
</reference>
<proteinExistence type="predicted"/>
<evidence type="ECO:0000313" key="2">
    <source>
        <dbReference type="Proteomes" id="UP000253868"/>
    </source>
</evidence>
<evidence type="ECO:0000313" key="1">
    <source>
        <dbReference type="EMBL" id="AXG77751.1"/>
    </source>
</evidence>
<dbReference type="OrthoDB" id="5187539at2"/>
<gene>
    <name evidence="1" type="ORF">DVK44_08625</name>
</gene>
<dbReference type="EMBL" id="CP031194">
    <property type="protein sequence ID" value="AXG77751.1"/>
    <property type="molecule type" value="Genomic_DNA"/>
</dbReference>
<keyword evidence="2" id="KW-1185">Reference proteome</keyword>
<dbReference type="AlphaFoldDB" id="A0A345HM27"/>
<dbReference type="KEGG" id="spad:DVK44_08625"/>